<dbReference type="InterPro" id="IPR011042">
    <property type="entry name" value="6-blade_b-propeller_TolB-like"/>
</dbReference>
<evidence type="ECO:0000313" key="7">
    <source>
        <dbReference type="Proteomes" id="UP000483820"/>
    </source>
</evidence>
<keyword evidence="2" id="KW-0597">Phosphoprotein</keyword>
<dbReference type="PANTHER" id="PTHR10426">
    <property type="entry name" value="STRICTOSIDINE SYNTHASE-RELATED"/>
    <property type="match status" value="1"/>
</dbReference>
<name>A0A6A5HFF8_CAERE</name>
<dbReference type="Proteomes" id="UP000483820">
    <property type="component" value="Chromosome II"/>
</dbReference>
<sequence length="621" mass="70009">MCKAMGRIFFFGFIGLAISWVALYYRYSDEKNTLARKYRLDPPPGLIGNLFINADLEKATHILDGKISGPESMVVDDDAIYASVYDAKILKIVNGKVVSKVAYSEKSKFFPDCGHFDTEPECGRPLGIRRLVTGKPKFVVADAYLGVFIVDFTNEQDPTSTQILDSRVPIDGFKPRFLNDLDVISEDEIVITDSSIRHDRRHFMPLILEHHADGRILHLKISSKTVKVLADKLYFPNGIQLTEDKQSVLFSECSMARIKKLTIASGKIEMFSSNLPGLPDNIRSSGRGTYWVGLAATRSATHPSMLDRLGSHPAIRQFLVDIIPTQYWKPLLSLFKSPHSIILELDSTGQIIRSLHDVTGKVVGDVSQVIEHNGELYIGSFADDFIAKLKLWQLVMTGMKIRNLLLLFTFYSFLNVSHESDAIPLKLRNEFHTLATSRLNYLLSNRSVTDSYLTLLFILKDCQNEVPLTSEIRTSEKQLVLKEVTCGTADMKKWCKEKPERIGILTTLDSASNKKALVRFLCDSEHLSDQNPQQRLMRKMTNCIVVLLIIAIVFSWSMKCTRPIPLHPSNILNLSNKSSTYPSDSFENITLNSTQSMSRSRIASSNRSIFSIAPKKFRIIV</sequence>
<dbReference type="KEGG" id="crq:GCK72_006618"/>
<dbReference type="CTD" id="9815277"/>
<evidence type="ECO:0000256" key="4">
    <source>
        <dbReference type="SAM" id="Phobius"/>
    </source>
</evidence>
<dbReference type="InterPro" id="IPR018119">
    <property type="entry name" value="Strictosidine_synth_cons-reg"/>
</dbReference>
<dbReference type="AlphaFoldDB" id="A0A6A5HFF8"/>
<comment type="caution">
    <text evidence="6">The sequence shown here is derived from an EMBL/GenBank/DDBJ whole genome shotgun (WGS) entry which is preliminary data.</text>
</comment>
<evidence type="ECO:0000256" key="1">
    <source>
        <dbReference type="ARBA" id="ARBA00009191"/>
    </source>
</evidence>
<evidence type="ECO:0000259" key="5">
    <source>
        <dbReference type="Pfam" id="PF03088"/>
    </source>
</evidence>
<dbReference type="GO" id="GO:0012505">
    <property type="term" value="C:endomembrane system"/>
    <property type="evidence" value="ECO:0007669"/>
    <property type="project" value="TreeGrafter"/>
</dbReference>
<keyword evidence="4" id="KW-0812">Transmembrane</keyword>
<dbReference type="Gene3D" id="2.120.10.30">
    <property type="entry name" value="TolB, C-terminal domain"/>
    <property type="match status" value="1"/>
</dbReference>
<dbReference type="PANTHER" id="PTHR10426:SF88">
    <property type="entry name" value="ADIPOCYTE PLASMA MEMBRANE-ASSOCIATED PROTEIN HEMOMUCIN-RELATED"/>
    <property type="match status" value="1"/>
</dbReference>
<evidence type="ECO:0000256" key="3">
    <source>
        <dbReference type="ARBA" id="ARBA00023180"/>
    </source>
</evidence>
<protein>
    <recommendedName>
        <fullName evidence="5">Strictosidine synthase conserved region domain-containing protein</fullName>
    </recommendedName>
</protein>
<keyword evidence="4" id="KW-0472">Membrane</keyword>
<dbReference type="GeneID" id="9815277"/>
<dbReference type="Pfam" id="PF03088">
    <property type="entry name" value="Str_synth"/>
    <property type="match status" value="1"/>
</dbReference>
<organism evidence="6 7">
    <name type="scientific">Caenorhabditis remanei</name>
    <name type="common">Caenorhabditis vulgaris</name>
    <dbReference type="NCBI Taxonomy" id="31234"/>
    <lineage>
        <taxon>Eukaryota</taxon>
        <taxon>Metazoa</taxon>
        <taxon>Ecdysozoa</taxon>
        <taxon>Nematoda</taxon>
        <taxon>Chromadorea</taxon>
        <taxon>Rhabditida</taxon>
        <taxon>Rhabditina</taxon>
        <taxon>Rhabditomorpha</taxon>
        <taxon>Rhabditoidea</taxon>
        <taxon>Rhabditidae</taxon>
        <taxon>Peloderinae</taxon>
        <taxon>Caenorhabditis</taxon>
    </lineage>
</organism>
<keyword evidence="3" id="KW-0325">Glycoprotein</keyword>
<feature type="transmembrane region" description="Helical" evidence="4">
    <location>
        <begin position="6"/>
        <end position="27"/>
    </location>
</feature>
<dbReference type="RefSeq" id="XP_003113721.2">
    <property type="nucleotide sequence ID" value="XM_003113673.2"/>
</dbReference>
<feature type="domain" description="Strictosidine synthase conserved region" evidence="5">
    <location>
        <begin position="179"/>
        <end position="262"/>
    </location>
</feature>
<dbReference type="EMBL" id="WUAV01000002">
    <property type="protein sequence ID" value="KAF1766660.1"/>
    <property type="molecule type" value="Genomic_DNA"/>
</dbReference>
<evidence type="ECO:0000313" key="6">
    <source>
        <dbReference type="EMBL" id="KAF1766660.1"/>
    </source>
</evidence>
<accession>A0A6A5HFF8</accession>
<proteinExistence type="inferred from homology"/>
<keyword evidence="4" id="KW-1133">Transmembrane helix</keyword>
<dbReference type="Pfam" id="PF20067">
    <property type="entry name" value="SSL_N"/>
    <property type="match status" value="1"/>
</dbReference>
<comment type="similarity">
    <text evidence="1">Belongs to the strictosidine synthase family.</text>
</comment>
<dbReference type="SUPFAM" id="SSF63829">
    <property type="entry name" value="Calcium-dependent phosphotriesterase"/>
    <property type="match status" value="1"/>
</dbReference>
<evidence type="ECO:0000256" key="2">
    <source>
        <dbReference type="ARBA" id="ARBA00022553"/>
    </source>
</evidence>
<dbReference type="GO" id="GO:0016787">
    <property type="term" value="F:hydrolase activity"/>
    <property type="evidence" value="ECO:0007669"/>
    <property type="project" value="TreeGrafter"/>
</dbReference>
<gene>
    <name evidence="6" type="ORF">GCK72_006618</name>
</gene>
<reference evidence="6 7" key="1">
    <citation type="submission" date="2019-12" db="EMBL/GenBank/DDBJ databases">
        <title>Chromosome-level assembly of the Caenorhabditis remanei genome.</title>
        <authorList>
            <person name="Teterina A.A."/>
            <person name="Willis J.H."/>
            <person name="Phillips P.C."/>
        </authorList>
    </citation>
    <scope>NUCLEOTIDE SEQUENCE [LARGE SCALE GENOMIC DNA]</scope>
    <source>
        <strain evidence="6 7">PX506</strain>
        <tissue evidence="6">Whole organism</tissue>
    </source>
</reference>